<dbReference type="Proteomes" id="UP001152320">
    <property type="component" value="Chromosome 2"/>
</dbReference>
<gene>
    <name evidence="1" type="ORF">HOLleu_04729</name>
</gene>
<evidence type="ECO:0000313" key="1">
    <source>
        <dbReference type="EMBL" id="KAJ8046150.1"/>
    </source>
</evidence>
<proteinExistence type="predicted"/>
<organism evidence="1 2">
    <name type="scientific">Holothuria leucospilota</name>
    <name type="common">Black long sea cucumber</name>
    <name type="synonym">Mertensiothuria leucospilota</name>
    <dbReference type="NCBI Taxonomy" id="206669"/>
    <lineage>
        <taxon>Eukaryota</taxon>
        <taxon>Metazoa</taxon>
        <taxon>Echinodermata</taxon>
        <taxon>Eleutherozoa</taxon>
        <taxon>Echinozoa</taxon>
        <taxon>Holothuroidea</taxon>
        <taxon>Aspidochirotacea</taxon>
        <taxon>Aspidochirotida</taxon>
        <taxon>Holothuriidae</taxon>
        <taxon>Holothuria</taxon>
    </lineage>
</organism>
<accession>A0A9Q1CJN9</accession>
<evidence type="ECO:0000313" key="2">
    <source>
        <dbReference type="Proteomes" id="UP001152320"/>
    </source>
</evidence>
<dbReference type="AlphaFoldDB" id="A0A9Q1CJN9"/>
<reference evidence="1" key="1">
    <citation type="submission" date="2021-10" db="EMBL/GenBank/DDBJ databases">
        <title>Tropical sea cucumber genome reveals ecological adaptation and Cuvierian tubules defense mechanism.</title>
        <authorList>
            <person name="Chen T."/>
        </authorList>
    </citation>
    <scope>NUCLEOTIDE SEQUENCE</scope>
    <source>
        <strain evidence="1">Nanhai2018</strain>
        <tissue evidence="1">Muscle</tissue>
    </source>
</reference>
<keyword evidence="2" id="KW-1185">Reference proteome</keyword>
<dbReference type="EMBL" id="JAIZAY010000002">
    <property type="protein sequence ID" value="KAJ8046150.1"/>
    <property type="molecule type" value="Genomic_DNA"/>
</dbReference>
<name>A0A9Q1CJN9_HOLLE</name>
<dbReference type="OrthoDB" id="8959476at2759"/>
<comment type="caution">
    <text evidence="1">The sequence shown here is derived from an EMBL/GenBank/DDBJ whole genome shotgun (WGS) entry which is preliminary data.</text>
</comment>
<sequence>MYNSTVFVGGDTFQRYSHNSLLVGLPALVTLRPLQRVLSITAHIVSRSLKLTHVTPMLRSLHWLPVECHVQFKVLLILYGFIPYIEEMVQAQKPRPGLRSASEQFLRVPKTRISYGNRSFAAFAA</sequence>
<protein>
    <submittedName>
        <fullName evidence="1">Uncharacterized protein</fullName>
    </submittedName>
</protein>